<comment type="cofactor">
    <cofactor evidence="1">
        <name>pyridoxal 5'-phosphate</name>
        <dbReference type="ChEBI" id="CHEBI:597326"/>
    </cofactor>
</comment>
<dbReference type="Pfam" id="PF00291">
    <property type="entry name" value="PALP"/>
    <property type="match status" value="1"/>
</dbReference>
<keyword evidence="5" id="KW-1185">Reference proteome</keyword>
<dbReference type="SUPFAM" id="SSF53686">
    <property type="entry name" value="Tryptophan synthase beta subunit-like PLP-dependent enzymes"/>
    <property type="match status" value="1"/>
</dbReference>
<evidence type="ECO:0000259" key="3">
    <source>
        <dbReference type="Pfam" id="PF00291"/>
    </source>
</evidence>
<dbReference type="CDD" id="cd01561">
    <property type="entry name" value="CBS_like"/>
    <property type="match status" value="1"/>
</dbReference>
<feature type="domain" description="Tryptophan synthase beta chain-like PALP" evidence="3">
    <location>
        <begin position="10"/>
        <end position="291"/>
    </location>
</feature>
<dbReference type="InterPro" id="IPR036052">
    <property type="entry name" value="TrpB-like_PALP_sf"/>
</dbReference>
<evidence type="ECO:0000256" key="1">
    <source>
        <dbReference type="ARBA" id="ARBA00001933"/>
    </source>
</evidence>
<proteinExistence type="predicted"/>
<comment type="caution">
    <text evidence="4">The sequence shown here is derived from an EMBL/GenBank/DDBJ whole genome shotgun (WGS) entry which is preliminary data.</text>
</comment>
<keyword evidence="2" id="KW-0663">Pyridoxal phosphate</keyword>
<dbReference type="Proteomes" id="UP000265419">
    <property type="component" value="Unassembled WGS sequence"/>
</dbReference>
<evidence type="ECO:0000313" key="4">
    <source>
        <dbReference type="EMBL" id="RII41616.1"/>
    </source>
</evidence>
<dbReference type="Gene3D" id="3.40.50.1100">
    <property type="match status" value="2"/>
</dbReference>
<sequence>MTLSDHTTPFPTPTTQLTRLFPHASTELFMKLDSLQLAGSTKERTAHSLLTGMLSRGELAPGGHVVESTSGNLGIALARQCALLGLRFVAVVDDRANLAACATMTAFGATVDLVSTPPDGNRLRARRERVAHLLSTLPGAVTTSQYANPDNPRAHREGTLPELVAALGRPPSHLYVAVSTTGTLLGCQQAITEHGWDTKLIGVDAEGSVLFGGRPGERRLPGLGAGVITELSAHARPDEVVRVSEADMVLGCRILARREGLLAGASTGAIVAAVGRHLPRYGARERVALLMHDGGTPYLPTVYNDAWVETSFPEARLDRSTLEEPNPFERAVA</sequence>
<gene>
    <name evidence="4" type="ORF">DWB68_11745</name>
</gene>
<name>A0A399JGL9_9MICC</name>
<protein>
    <submittedName>
        <fullName evidence="4">Pyridoxal-phosphate dependent enzyme</fullName>
    </submittedName>
</protein>
<evidence type="ECO:0000313" key="5">
    <source>
        <dbReference type="Proteomes" id="UP000265419"/>
    </source>
</evidence>
<dbReference type="AlphaFoldDB" id="A0A399JGL9"/>
<reference evidence="4 5" key="1">
    <citation type="submission" date="2018-07" db="EMBL/GenBank/DDBJ databases">
        <title>Arthrobacter sp. nov., isolated from raw cow's milk with high bacterial count.</title>
        <authorList>
            <person name="Hahne J."/>
            <person name="Isele D."/>
            <person name="Lipski A."/>
        </authorList>
    </citation>
    <scope>NUCLEOTIDE SEQUENCE [LARGE SCALE GENOMIC DNA]</scope>
    <source>
        <strain evidence="4 5">JZ R-35</strain>
    </source>
</reference>
<dbReference type="InterPro" id="IPR050214">
    <property type="entry name" value="Cys_Synth/Cystath_Beta-Synth"/>
</dbReference>
<dbReference type="InterPro" id="IPR001926">
    <property type="entry name" value="TrpB-like_PALP"/>
</dbReference>
<accession>A0A399JGL9</accession>
<dbReference type="RefSeq" id="WP_119425316.1">
    <property type="nucleotide sequence ID" value="NZ_QQXK01000024.1"/>
</dbReference>
<dbReference type="PANTHER" id="PTHR10314">
    <property type="entry name" value="CYSTATHIONINE BETA-SYNTHASE"/>
    <property type="match status" value="1"/>
</dbReference>
<evidence type="ECO:0000256" key="2">
    <source>
        <dbReference type="ARBA" id="ARBA00022898"/>
    </source>
</evidence>
<dbReference type="EMBL" id="QQXK01000024">
    <property type="protein sequence ID" value="RII41616.1"/>
    <property type="molecule type" value="Genomic_DNA"/>
</dbReference>
<organism evidence="4 5">
    <name type="scientific">Galactobacter valiniphilus</name>
    <dbReference type="NCBI Taxonomy" id="2676122"/>
    <lineage>
        <taxon>Bacteria</taxon>
        <taxon>Bacillati</taxon>
        <taxon>Actinomycetota</taxon>
        <taxon>Actinomycetes</taxon>
        <taxon>Micrococcales</taxon>
        <taxon>Micrococcaceae</taxon>
        <taxon>Galactobacter</taxon>
    </lineage>
</organism>
<dbReference type="GO" id="GO:1901605">
    <property type="term" value="P:alpha-amino acid metabolic process"/>
    <property type="evidence" value="ECO:0007669"/>
    <property type="project" value="UniProtKB-ARBA"/>
</dbReference>